<feature type="domain" description="Beta-mannosidase-like galactose-binding" evidence="5">
    <location>
        <begin position="152"/>
        <end position="274"/>
    </location>
</feature>
<feature type="transmembrane region" description="Helical" evidence="4">
    <location>
        <begin position="119"/>
        <end position="138"/>
    </location>
</feature>
<evidence type="ECO:0000256" key="2">
    <source>
        <dbReference type="ARBA" id="ARBA00023295"/>
    </source>
</evidence>
<dbReference type="EMBL" id="CAJOBB010012830">
    <property type="protein sequence ID" value="CAF4282138.1"/>
    <property type="molecule type" value="Genomic_DNA"/>
</dbReference>
<evidence type="ECO:0000256" key="4">
    <source>
        <dbReference type="SAM" id="Phobius"/>
    </source>
</evidence>
<dbReference type="InterPro" id="IPR008979">
    <property type="entry name" value="Galactose-bd-like_sf"/>
</dbReference>
<dbReference type="Gene3D" id="2.60.120.260">
    <property type="entry name" value="Galactose-binding domain-like"/>
    <property type="match status" value="1"/>
</dbReference>
<keyword evidence="2" id="KW-0326">Glycosidase</keyword>
<feature type="compositionally biased region" description="Basic and acidic residues" evidence="3">
    <location>
        <begin position="59"/>
        <end position="75"/>
    </location>
</feature>
<accession>A0A820GPK7</accession>
<organism evidence="6 7">
    <name type="scientific">Adineta steineri</name>
    <dbReference type="NCBI Taxonomy" id="433720"/>
    <lineage>
        <taxon>Eukaryota</taxon>
        <taxon>Metazoa</taxon>
        <taxon>Spiralia</taxon>
        <taxon>Gnathifera</taxon>
        <taxon>Rotifera</taxon>
        <taxon>Eurotatoria</taxon>
        <taxon>Bdelloidea</taxon>
        <taxon>Adinetida</taxon>
        <taxon>Adinetidae</taxon>
        <taxon>Adineta</taxon>
    </lineage>
</organism>
<evidence type="ECO:0000313" key="6">
    <source>
        <dbReference type="EMBL" id="CAF4282138.1"/>
    </source>
</evidence>
<evidence type="ECO:0000256" key="3">
    <source>
        <dbReference type="SAM" id="MobiDB-lite"/>
    </source>
</evidence>
<dbReference type="PANTHER" id="PTHR43730">
    <property type="entry name" value="BETA-MANNOSIDASE"/>
    <property type="match status" value="1"/>
</dbReference>
<comment type="caution">
    <text evidence="6">The sequence shown here is derived from an EMBL/GenBank/DDBJ whole genome shotgun (WGS) entry which is preliminary data.</text>
</comment>
<evidence type="ECO:0000256" key="1">
    <source>
        <dbReference type="ARBA" id="ARBA00022801"/>
    </source>
</evidence>
<protein>
    <recommendedName>
        <fullName evidence="5">Beta-mannosidase-like galactose-binding domain-containing protein</fullName>
    </recommendedName>
</protein>
<dbReference type="InterPro" id="IPR050887">
    <property type="entry name" value="Beta-mannosidase_GH2"/>
</dbReference>
<feature type="non-terminal residue" evidence="6">
    <location>
        <position position="1"/>
    </location>
</feature>
<keyword evidence="1" id="KW-0378">Hydrolase</keyword>
<keyword evidence="4" id="KW-1133">Transmembrane helix</keyword>
<dbReference type="GO" id="GO:0006516">
    <property type="term" value="P:glycoprotein catabolic process"/>
    <property type="evidence" value="ECO:0007669"/>
    <property type="project" value="TreeGrafter"/>
</dbReference>
<dbReference type="AlphaFoldDB" id="A0A820GPK7"/>
<reference evidence="6" key="1">
    <citation type="submission" date="2021-02" db="EMBL/GenBank/DDBJ databases">
        <authorList>
            <person name="Nowell W R."/>
        </authorList>
    </citation>
    <scope>NUCLEOTIDE SEQUENCE</scope>
</reference>
<dbReference type="SUPFAM" id="SSF49785">
    <property type="entry name" value="Galactose-binding domain-like"/>
    <property type="match status" value="1"/>
</dbReference>
<feature type="compositionally biased region" description="Basic residues" evidence="3">
    <location>
        <begin position="100"/>
        <end position="114"/>
    </location>
</feature>
<dbReference type="Proteomes" id="UP000663868">
    <property type="component" value="Unassembled WGS sequence"/>
</dbReference>
<evidence type="ECO:0000313" key="7">
    <source>
        <dbReference type="Proteomes" id="UP000663868"/>
    </source>
</evidence>
<dbReference type="Pfam" id="PF22666">
    <property type="entry name" value="Glyco_hydro_2_N2"/>
    <property type="match status" value="1"/>
</dbReference>
<proteinExistence type="predicted"/>
<evidence type="ECO:0000259" key="5">
    <source>
        <dbReference type="Pfam" id="PF22666"/>
    </source>
</evidence>
<dbReference type="PANTHER" id="PTHR43730:SF1">
    <property type="entry name" value="BETA-MANNOSIDASE"/>
    <property type="match status" value="1"/>
</dbReference>
<keyword evidence="4" id="KW-0812">Transmembrane</keyword>
<sequence length="275" mass="31764">MSSIYTRPQIPDNKVGCGKCGYVGHLTYQCRNFLQANPTKAEINLYIYLQLAREEINREKQNAQKKEPKTSAKSEKPKRKRHRSPSTNSSSESESESKSSKRKRHHKHRHHSSKSKKHSSCIVFFVIAFLLFSLSHSIRIPLTGDNWFITDNRSYFAQGQIPGTIHTILLAANQITEPYWDFNDINLRSLVYSSWTFTKNFSLTQDFLTSTQFILHFDQIDTVANITLNECFLGQTNSMFIPYTFNVIRSCLQLNNQLRIDFQSPIVYALNQAKA</sequence>
<dbReference type="GO" id="GO:0004567">
    <property type="term" value="F:beta-mannosidase activity"/>
    <property type="evidence" value="ECO:0007669"/>
    <property type="project" value="TreeGrafter"/>
</dbReference>
<gene>
    <name evidence="6" type="ORF">KXQ929_LOCUS44500</name>
</gene>
<keyword evidence="4" id="KW-0472">Membrane</keyword>
<dbReference type="InterPro" id="IPR054593">
    <property type="entry name" value="Beta-mannosidase-like_N2"/>
</dbReference>
<name>A0A820GPK7_9BILA</name>
<feature type="region of interest" description="Disordered" evidence="3">
    <location>
        <begin position="59"/>
        <end position="114"/>
    </location>
</feature>